<feature type="domain" description="BHLH" evidence="7">
    <location>
        <begin position="21"/>
        <end position="73"/>
    </location>
</feature>
<feature type="region of interest" description="Disordered" evidence="6">
    <location>
        <begin position="100"/>
        <end position="120"/>
    </location>
</feature>
<dbReference type="InterPro" id="IPR052207">
    <property type="entry name" value="Max-like/E-box_TFs"/>
</dbReference>
<dbReference type="EMBL" id="JBBJBU010000009">
    <property type="protein sequence ID" value="KAK7204136.1"/>
    <property type="molecule type" value="Genomic_DNA"/>
</dbReference>
<evidence type="ECO:0000256" key="4">
    <source>
        <dbReference type="ARBA" id="ARBA00023163"/>
    </source>
</evidence>
<dbReference type="Pfam" id="PF23181">
    <property type="entry name" value="bHLH_INO4"/>
    <property type="match status" value="1"/>
</dbReference>
<gene>
    <name evidence="8" type="ORF">BZA70DRAFT_281573</name>
</gene>
<dbReference type="GeneID" id="90038652"/>
<keyword evidence="2" id="KW-0805">Transcription regulation</keyword>
<dbReference type="PANTHER" id="PTHR15741">
    <property type="entry name" value="BASIC HELIX-LOOP-HELIX ZIP TRANSCRIPTION FACTOR"/>
    <property type="match status" value="1"/>
</dbReference>
<comment type="caution">
    <text evidence="8">The sequence shown here is derived from an EMBL/GenBank/DDBJ whole genome shotgun (WGS) entry which is preliminary data.</text>
</comment>
<dbReference type="InterPro" id="IPR057072">
    <property type="entry name" value="bHLH_INO4"/>
</dbReference>
<dbReference type="Proteomes" id="UP001498771">
    <property type="component" value="Unassembled WGS sequence"/>
</dbReference>
<evidence type="ECO:0000256" key="3">
    <source>
        <dbReference type="ARBA" id="ARBA00023125"/>
    </source>
</evidence>
<evidence type="ECO:0000313" key="9">
    <source>
        <dbReference type="Proteomes" id="UP001498771"/>
    </source>
</evidence>
<evidence type="ECO:0000256" key="5">
    <source>
        <dbReference type="ARBA" id="ARBA00023242"/>
    </source>
</evidence>
<proteinExistence type="predicted"/>
<feature type="compositionally biased region" description="Acidic residues" evidence="6">
    <location>
        <begin position="107"/>
        <end position="120"/>
    </location>
</feature>
<protein>
    <recommendedName>
        <fullName evidence="7">BHLH domain-containing protein</fullName>
    </recommendedName>
</protein>
<organism evidence="8 9">
    <name type="scientific">Myxozyma melibiosi</name>
    <dbReference type="NCBI Taxonomy" id="54550"/>
    <lineage>
        <taxon>Eukaryota</taxon>
        <taxon>Fungi</taxon>
        <taxon>Dikarya</taxon>
        <taxon>Ascomycota</taxon>
        <taxon>Saccharomycotina</taxon>
        <taxon>Lipomycetes</taxon>
        <taxon>Lipomycetales</taxon>
        <taxon>Lipomycetaceae</taxon>
        <taxon>Myxozyma</taxon>
    </lineage>
</organism>
<name>A0ABR1F2S1_9ASCO</name>
<reference evidence="8 9" key="1">
    <citation type="submission" date="2024-03" db="EMBL/GenBank/DDBJ databases">
        <title>Genome-scale model development and genomic sequencing of the oleaginous clade Lipomyces.</title>
        <authorList>
            <consortium name="Lawrence Berkeley National Laboratory"/>
            <person name="Czajka J.J."/>
            <person name="Han Y."/>
            <person name="Kim J."/>
            <person name="Mondo S.J."/>
            <person name="Hofstad B.A."/>
            <person name="Robles A."/>
            <person name="Haridas S."/>
            <person name="Riley R."/>
            <person name="LaButti K."/>
            <person name="Pangilinan J."/>
            <person name="Andreopoulos W."/>
            <person name="Lipzen A."/>
            <person name="Yan J."/>
            <person name="Wang M."/>
            <person name="Ng V."/>
            <person name="Grigoriev I.V."/>
            <person name="Spatafora J.W."/>
            <person name="Magnuson J.K."/>
            <person name="Baker S.E."/>
            <person name="Pomraning K.R."/>
        </authorList>
    </citation>
    <scope>NUCLEOTIDE SEQUENCE [LARGE SCALE GENOMIC DNA]</scope>
    <source>
        <strain evidence="8 9">Phaff 52-87</strain>
    </source>
</reference>
<evidence type="ECO:0000259" key="7">
    <source>
        <dbReference type="PROSITE" id="PS50888"/>
    </source>
</evidence>
<feature type="region of interest" description="Disordered" evidence="6">
    <location>
        <begin position="1"/>
        <end position="26"/>
    </location>
</feature>
<dbReference type="InterPro" id="IPR036638">
    <property type="entry name" value="HLH_DNA-bd_sf"/>
</dbReference>
<accession>A0ABR1F2S1</accession>
<dbReference type="Gene3D" id="4.10.280.10">
    <property type="entry name" value="Helix-loop-helix DNA-binding domain"/>
    <property type="match status" value="1"/>
</dbReference>
<dbReference type="PANTHER" id="PTHR15741:SF27">
    <property type="entry name" value="TRANSCRIPTION FACTOR AP-4"/>
    <property type="match status" value="1"/>
</dbReference>
<keyword evidence="5" id="KW-0539">Nucleus</keyword>
<dbReference type="PROSITE" id="PS50888">
    <property type="entry name" value="BHLH"/>
    <property type="match status" value="1"/>
</dbReference>
<keyword evidence="4" id="KW-0804">Transcription</keyword>
<dbReference type="InterPro" id="IPR011598">
    <property type="entry name" value="bHLH_dom"/>
</dbReference>
<evidence type="ECO:0000313" key="8">
    <source>
        <dbReference type="EMBL" id="KAK7204136.1"/>
    </source>
</evidence>
<keyword evidence="9" id="KW-1185">Reference proteome</keyword>
<sequence>MTVTPVPKSAKPPGELLTAEEKKANHIASEQKRRQAIREGFNRLTEVVPGLTKSQGRSETIVLQKTLAYLKDQLSENQSLVQQITDLGGTFPPSLKVVVNNDYVPPDYDDDDDEDENPSS</sequence>
<keyword evidence="3" id="KW-0238">DNA-binding</keyword>
<dbReference type="SMART" id="SM00353">
    <property type="entry name" value="HLH"/>
    <property type="match status" value="1"/>
</dbReference>
<evidence type="ECO:0000256" key="1">
    <source>
        <dbReference type="ARBA" id="ARBA00004123"/>
    </source>
</evidence>
<dbReference type="SUPFAM" id="SSF47459">
    <property type="entry name" value="HLH, helix-loop-helix DNA-binding domain"/>
    <property type="match status" value="1"/>
</dbReference>
<dbReference type="RefSeq" id="XP_064767169.1">
    <property type="nucleotide sequence ID" value="XM_064913140.1"/>
</dbReference>
<evidence type="ECO:0000256" key="6">
    <source>
        <dbReference type="SAM" id="MobiDB-lite"/>
    </source>
</evidence>
<comment type="subcellular location">
    <subcellularLocation>
        <location evidence="1">Nucleus</location>
    </subcellularLocation>
</comment>
<evidence type="ECO:0000256" key="2">
    <source>
        <dbReference type="ARBA" id="ARBA00023015"/>
    </source>
</evidence>